<keyword evidence="4" id="KW-1185">Reference proteome</keyword>
<dbReference type="STRING" id="195883.A0A482X8T8"/>
<sequence length="77" mass="8615">MCLNAFDDKIGIRVPDHPFAQLLANEFGRPLVLKSATLQREPNTVTLEELYPFWENLGAIYYDGGRLGSDRSGSICL</sequence>
<dbReference type="AlphaFoldDB" id="A0A482X8T8"/>
<comment type="caution">
    <text evidence="3">The sequence shown here is derived from an EMBL/GenBank/DDBJ whole genome shotgun (WGS) entry which is preliminary data.</text>
</comment>
<evidence type="ECO:0000313" key="3">
    <source>
        <dbReference type="EMBL" id="RZF42072.1"/>
    </source>
</evidence>
<feature type="domain" description="YrdC-like" evidence="2">
    <location>
        <begin position="4"/>
        <end position="67"/>
    </location>
</feature>
<dbReference type="InterPro" id="IPR006070">
    <property type="entry name" value="Sua5-like_dom"/>
</dbReference>
<organism evidence="3 4">
    <name type="scientific">Laodelphax striatellus</name>
    <name type="common">Small brown planthopper</name>
    <name type="synonym">Delphax striatella</name>
    <dbReference type="NCBI Taxonomy" id="195883"/>
    <lineage>
        <taxon>Eukaryota</taxon>
        <taxon>Metazoa</taxon>
        <taxon>Ecdysozoa</taxon>
        <taxon>Arthropoda</taxon>
        <taxon>Hexapoda</taxon>
        <taxon>Insecta</taxon>
        <taxon>Pterygota</taxon>
        <taxon>Neoptera</taxon>
        <taxon>Paraneoptera</taxon>
        <taxon>Hemiptera</taxon>
        <taxon>Auchenorrhyncha</taxon>
        <taxon>Fulgoroidea</taxon>
        <taxon>Delphacidae</taxon>
        <taxon>Criomorphinae</taxon>
        <taxon>Laodelphax</taxon>
    </lineage>
</organism>
<dbReference type="InParanoid" id="A0A482X8T8"/>
<dbReference type="SMR" id="A0A482X8T8"/>
<evidence type="ECO:0000313" key="4">
    <source>
        <dbReference type="Proteomes" id="UP000291343"/>
    </source>
</evidence>
<name>A0A482X8T8_LAOST</name>
<dbReference type="EMBL" id="QKKF02015641">
    <property type="protein sequence ID" value="RZF42072.1"/>
    <property type="molecule type" value="Genomic_DNA"/>
</dbReference>
<evidence type="ECO:0000259" key="2">
    <source>
        <dbReference type="Pfam" id="PF01300"/>
    </source>
</evidence>
<dbReference type="GO" id="GO:0003725">
    <property type="term" value="F:double-stranded RNA binding"/>
    <property type="evidence" value="ECO:0007669"/>
    <property type="project" value="InterPro"/>
</dbReference>
<reference evidence="3 4" key="1">
    <citation type="journal article" date="2017" name="Gigascience">
        <title>Genome sequence of the small brown planthopper, Laodelphax striatellus.</title>
        <authorList>
            <person name="Zhu J."/>
            <person name="Jiang F."/>
            <person name="Wang X."/>
            <person name="Yang P."/>
            <person name="Bao Y."/>
            <person name="Zhao W."/>
            <person name="Wang W."/>
            <person name="Lu H."/>
            <person name="Wang Q."/>
            <person name="Cui N."/>
            <person name="Li J."/>
            <person name="Chen X."/>
            <person name="Luo L."/>
            <person name="Yu J."/>
            <person name="Kang L."/>
            <person name="Cui F."/>
        </authorList>
    </citation>
    <scope>NUCLEOTIDE SEQUENCE [LARGE SCALE GENOMIC DNA]</scope>
    <source>
        <strain evidence="3">Lst14</strain>
    </source>
</reference>
<dbReference type="Proteomes" id="UP000291343">
    <property type="component" value="Unassembled WGS sequence"/>
</dbReference>
<dbReference type="Gene3D" id="3.90.870.10">
    <property type="entry name" value="DHBP synthase"/>
    <property type="match status" value="1"/>
</dbReference>
<evidence type="ECO:0000256" key="1">
    <source>
        <dbReference type="ARBA" id="ARBA00015492"/>
    </source>
</evidence>
<dbReference type="InterPro" id="IPR017945">
    <property type="entry name" value="DHBP_synth_RibB-like_a/b_dom"/>
</dbReference>
<dbReference type="OrthoDB" id="3648309at2759"/>
<dbReference type="Pfam" id="PF01300">
    <property type="entry name" value="Sua5_yciO_yrdC"/>
    <property type="match status" value="1"/>
</dbReference>
<proteinExistence type="predicted"/>
<gene>
    <name evidence="3" type="ORF">LSTR_LSTR006665</name>
</gene>
<dbReference type="SUPFAM" id="SSF55821">
    <property type="entry name" value="YrdC/RibB"/>
    <property type="match status" value="1"/>
</dbReference>
<accession>A0A482X8T8</accession>
<protein>
    <recommendedName>
        <fullName evidence="1">Threonylcarbamoyl-AMP synthase</fullName>
    </recommendedName>
</protein>